<dbReference type="AlphaFoldDB" id="A1B8E3"/>
<dbReference type="PROSITE" id="PS50887">
    <property type="entry name" value="GGDEF"/>
    <property type="match status" value="1"/>
</dbReference>
<dbReference type="InterPro" id="IPR043128">
    <property type="entry name" value="Rev_trsase/Diguanyl_cyclase"/>
</dbReference>
<protein>
    <recommendedName>
        <fullName evidence="1">diguanylate cyclase</fullName>
        <ecNumber evidence="1">2.7.7.65</ecNumber>
    </recommendedName>
</protein>
<dbReference type="InterPro" id="IPR029787">
    <property type="entry name" value="Nucleotide_cyclase"/>
</dbReference>
<dbReference type="eggNOG" id="COG3706">
    <property type="taxonomic scope" value="Bacteria"/>
</dbReference>
<reference evidence="4" key="1">
    <citation type="submission" date="2006-12" db="EMBL/GenBank/DDBJ databases">
        <title>Complete sequence of chromosome 2 of Paracoccus denitrificans PD1222.</title>
        <authorList>
            <person name="Copeland A."/>
            <person name="Lucas S."/>
            <person name="Lapidus A."/>
            <person name="Barry K."/>
            <person name="Detter J.C."/>
            <person name="Glavina del Rio T."/>
            <person name="Hammon N."/>
            <person name="Israni S."/>
            <person name="Dalin E."/>
            <person name="Tice H."/>
            <person name="Pitluck S."/>
            <person name="Munk A.C."/>
            <person name="Brettin T."/>
            <person name="Bruce D."/>
            <person name="Han C."/>
            <person name="Tapia R."/>
            <person name="Gilna P."/>
            <person name="Schmutz J."/>
            <person name="Larimer F."/>
            <person name="Land M."/>
            <person name="Hauser L."/>
            <person name="Kyrpides N."/>
            <person name="Lykidis A."/>
            <person name="Spiro S."/>
            <person name="Richardson D.J."/>
            <person name="Moir J.W.B."/>
            <person name="Ferguson S.J."/>
            <person name="van Spanning R.J.M."/>
            <person name="Richardson P."/>
        </authorList>
    </citation>
    <scope>NUCLEOTIDE SEQUENCE [LARGE SCALE GENOMIC DNA]</scope>
    <source>
        <strain evidence="4">Pd 1222</strain>
    </source>
</reference>
<dbReference type="FunFam" id="3.30.70.270:FF:000001">
    <property type="entry name" value="Diguanylate cyclase domain protein"/>
    <property type="match status" value="1"/>
</dbReference>
<dbReference type="GO" id="GO:0052621">
    <property type="term" value="F:diguanylate cyclase activity"/>
    <property type="evidence" value="ECO:0007669"/>
    <property type="project" value="UniProtKB-EC"/>
</dbReference>
<evidence type="ECO:0000313" key="4">
    <source>
        <dbReference type="Proteomes" id="UP000000361"/>
    </source>
</evidence>
<dbReference type="STRING" id="318586.Pden_3720"/>
<dbReference type="EnsemblBacteria" id="ABL71787">
    <property type="protein sequence ID" value="ABL71787"/>
    <property type="gene ID" value="Pden_3720"/>
</dbReference>
<dbReference type="GO" id="GO:1902201">
    <property type="term" value="P:negative regulation of bacterial-type flagellum-dependent cell motility"/>
    <property type="evidence" value="ECO:0007669"/>
    <property type="project" value="TreeGrafter"/>
</dbReference>
<dbReference type="GO" id="GO:0043709">
    <property type="term" value="P:cell adhesion involved in single-species biofilm formation"/>
    <property type="evidence" value="ECO:0007669"/>
    <property type="project" value="TreeGrafter"/>
</dbReference>
<name>A1B8E3_PARDP</name>
<dbReference type="PANTHER" id="PTHR45138:SF24">
    <property type="entry name" value="DIGUANYLATE CYCLASE DGCC-RELATED"/>
    <property type="match status" value="1"/>
</dbReference>
<proteinExistence type="predicted"/>
<evidence type="ECO:0000256" key="1">
    <source>
        <dbReference type="ARBA" id="ARBA00012528"/>
    </source>
</evidence>
<sequence>MKDAVIDIRDLAALMPMHLMLDRAGVMVSRGRTLAKLLRGAVRLEDVFIPADNLGHRISFKDLFSHLGCGRRIFLQMRHHGDVSLRGHGVHVSPERAMLNLGFGICLSSAVQRFGLNDSDFPPSDLAMEFLFLHEANRAALLELSRVNIGLEEARESAQVLSITDPLTGLLNRRGFDIAFSRAFDQRDKRPFALVHLDLDHFKNINDEFGHAAGDRVLVGVASALASEVRSGDRVCRAGGDEFLALIFADWPAADSLNICKRIIGRIGSVEAGPGSGRISASIGIAVSDSKPAVLPHQLFELADAALYRAKISGRGRVAL</sequence>
<dbReference type="NCBIfam" id="TIGR00254">
    <property type="entry name" value="GGDEF"/>
    <property type="match status" value="1"/>
</dbReference>
<organism evidence="3 4">
    <name type="scientific">Paracoccus denitrificans (strain Pd 1222)</name>
    <dbReference type="NCBI Taxonomy" id="318586"/>
    <lineage>
        <taxon>Bacteria</taxon>
        <taxon>Pseudomonadati</taxon>
        <taxon>Pseudomonadota</taxon>
        <taxon>Alphaproteobacteria</taxon>
        <taxon>Rhodobacterales</taxon>
        <taxon>Paracoccaceae</taxon>
        <taxon>Paracoccus</taxon>
    </lineage>
</organism>
<feature type="domain" description="GGDEF" evidence="2">
    <location>
        <begin position="190"/>
        <end position="320"/>
    </location>
</feature>
<dbReference type="SUPFAM" id="SSF55073">
    <property type="entry name" value="Nucleotide cyclase"/>
    <property type="match status" value="1"/>
</dbReference>
<evidence type="ECO:0000313" key="3">
    <source>
        <dbReference type="EMBL" id="ABL71787.1"/>
    </source>
</evidence>
<dbReference type="InterPro" id="IPR050469">
    <property type="entry name" value="Diguanylate_Cyclase"/>
</dbReference>
<dbReference type="SMART" id="SM00267">
    <property type="entry name" value="GGDEF"/>
    <property type="match status" value="1"/>
</dbReference>
<dbReference type="KEGG" id="pde:Pden_3720"/>
<dbReference type="HOGENOM" id="CLU_815977_0_0_5"/>
<gene>
    <name evidence="3" type="ordered locus">Pden_3720</name>
</gene>
<dbReference type="Gene3D" id="3.30.70.270">
    <property type="match status" value="1"/>
</dbReference>
<dbReference type="GO" id="GO:0005886">
    <property type="term" value="C:plasma membrane"/>
    <property type="evidence" value="ECO:0007669"/>
    <property type="project" value="TreeGrafter"/>
</dbReference>
<dbReference type="EMBL" id="CP000490">
    <property type="protein sequence ID" value="ABL71787.1"/>
    <property type="molecule type" value="Genomic_DNA"/>
</dbReference>
<dbReference type="Pfam" id="PF00990">
    <property type="entry name" value="GGDEF"/>
    <property type="match status" value="1"/>
</dbReference>
<dbReference type="EC" id="2.7.7.65" evidence="1"/>
<dbReference type="Proteomes" id="UP000000361">
    <property type="component" value="Chromosome 2"/>
</dbReference>
<evidence type="ECO:0000259" key="2">
    <source>
        <dbReference type="PROSITE" id="PS50887"/>
    </source>
</evidence>
<dbReference type="PANTHER" id="PTHR45138">
    <property type="entry name" value="REGULATORY COMPONENTS OF SENSORY TRANSDUCTION SYSTEM"/>
    <property type="match status" value="1"/>
</dbReference>
<dbReference type="CDD" id="cd01949">
    <property type="entry name" value="GGDEF"/>
    <property type="match status" value="1"/>
</dbReference>
<accession>A1B8E3</accession>
<keyword evidence="4" id="KW-1185">Reference proteome</keyword>
<dbReference type="InterPro" id="IPR000160">
    <property type="entry name" value="GGDEF_dom"/>
</dbReference>